<keyword evidence="2" id="KW-1185">Reference proteome</keyword>
<name>A0A1X9M800_9BACI</name>
<accession>A0A1X9M800</accession>
<organism evidence="1 2">
    <name type="scientific">Halalkalibacter krulwichiae</name>
    <dbReference type="NCBI Taxonomy" id="199441"/>
    <lineage>
        <taxon>Bacteria</taxon>
        <taxon>Bacillati</taxon>
        <taxon>Bacillota</taxon>
        <taxon>Bacilli</taxon>
        <taxon>Bacillales</taxon>
        <taxon>Bacillaceae</taxon>
        <taxon>Halalkalibacter</taxon>
    </lineage>
</organism>
<evidence type="ECO:0000313" key="2">
    <source>
        <dbReference type="Proteomes" id="UP000193006"/>
    </source>
</evidence>
<dbReference type="STRING" id="199441.BkAM31D_02410"/>
<dbReference type="Pfam" id="PF11114">
    <property type="entry name" value="Minor_capsid_2"/>
    <property type="match status" value="1"/>
</dbReference>
<gene>
    <name evidence="1" type="ORF">BkAM31D_02410</name>
</gene>
<dbReference type="AlphaFoldDB" id="A0A1X9M800"/>
<dbReference type="InterPro" id="IPR021080">
    <property type="entry name" value="Minor_capsid_protein"/>
</dbReference>
<reference evidence="1 2" key="1">
    <citation type="submission" date="2017-04" db="EMBL/GenBank/DDBJ databases">
        <title>Bacillus krulwichiae AM31D Genome sequencing and assembly.</title>
        <authorList>
            <person name="Krulwich T.A."/>
            <person name="Anastor L."/>
            <person name="Ehrlich R."/>
            <person name="Ehrlich G.D."/>
            <person name="Janto B."/>
        </authorList>
    </citation>
    <scope>NUCLEOTIDE SEQUENCE [LARGE SCALE GENOMIC DNA]</scope>
    <source>
        <strain evidence="1 2">AM31D</strain>
    </source>
</reference>
<dbReference type="KEGG" id="bkw:BkAM31D_02410"/>
<sequence length="108" mass="12331">MVQVTVNLDRAKIKLSSGNVKRGRYALANQALADMNQFVPMDESILRQSATIDIDGTGINYNARYARRLFYKPMYNYTTPGTGPRWDNKAKSVFMSDWIRAFTKGADW</sequence>
<evidence type="ECO:0000313" key="1">
    <source>
        <dbReference type="EMBL" id="ARK28794.1"/>
    </source>
</evidence>
<dbReference type="RefSeq" id="WP_257391622.1">
    <property type="nucleotide sequence ID" value="NZ_CP020814.1"/>
</dbReference>
<dbReference type="Proteomes" id="UP000193006">
    <property type="component" value="Chromosome"/>
</dbReference>
<dbReference type="EMBL" id="CP020814">
    <property type="protein sequence ID" value="ARK28794.1"/>
    <property type="molecule type" value="Genomic_DNA"/>
</dbReference>
<protein>
    <submittedName>
        <fullName evidence="1">Minor capsid protein</fullName>
    </submittedName>
</protein>
<proteinExistence type="predicted"/>